<protein>
    <submittedName>
        <fullName evidence="2">Uncharacterized protein</fullName>
    </submittedName>
</protein>
<keyword evidence="1" id="KW-0472">Membrane</keyword>
<keyword evidence="1" id="KW-1133">Transmembrane helix</keyword>
<keyword evidence="1" id="KW-0812">Transmembrane</keyword>
<sequence length="85" mass="10005">MNENRKKLYKKFLVAYIAWISMPLFALAFSLVQGASWRPVLVGVPVYLTFFVGLTYQFIKELRALARDERDEPQPPPWKSPWEED</sequence>
<dbReference type="Proteomes" id="UP000322822">
    <property type="component" value="Chromosome 2"/>
</dbReference>
<dbReference type="EMBL" id="CP044067">
    <property type="protein sequence ID" value="QET05144.1"/>
    <property type="molecule type" value="Genomic_DNA"/>
</dbReference>
<name>A0A5P2HC24_9BURK</name>
<organism evidence="2 3">
    <name type="scientific">Cupriavidus pauculus</name>
    <dbReference type="NCBI Taxonomy" id="82633"/>
    <lineage>
        <taxon>Bacteria</taxon>
        <taxon>Pseudomonadati</taxon>
        <taxon>Pseudomonadota</taxon>
        <taxon>Betaproteobacteria</taxon>
        <taxon>Burkholderiales</taxon>
        <taxon>Burkholderiaceae</taxon>
        <taxon>Cupriavidus</taxon>
    </lineage>
</organism>
<accession>A0A5P2HC24</accession>
<proteinExistence type="predicted"/>
<evidence type="ECO:0000313" key="3">
    <source>
        <dbReference type="Proteomes" id="UP000322822"/>
    </source>
</evidence>
<dbReference type="AlphaFoldDB" id="A0A5P2HC24"/>
<dbReference type="OrthoDB" id="9115081at2"/>
<evidence type="ECO:0000313" key="2">
    <source>
        <dbReference type="EMBL" id="QET05144.1"/>
    </source>
</evidence>
<reference evidence="2 3" key="1">
    <citation type="submission" date="2019-09" db="EMBL/GenBank/DDBJ databases">
        <title>FDA dAtabase for Regulatory Grade micrObial Sequences (FDA-ARGOS): Supporting development and validation of Infectious Disease Dx tests.</title>
        <authorList>
            <person name="Sciortino C."/>
            <person name="Tallon L."/>
            <person name="Sadzewicz L."/>
            <person name="Vavikolanu K."/>
            <person name="Mehta A."/>
            <person name="Aluvathingal J."/>
            <person name="Nadendla S."/>
            <person name="Nandy P."/>
            <person name="Geyer C."/>
            <person name="Yan Y."/>
            <person name="Sichtig H."/>
        </authorList>
    </citation>
    <scope>NUCLEOTIDE SEQUENCE [LARGE SCALE GENOMIC DNA]</scope>
    <source>
        <strain evidence="2 3">FDAARGOS_664</strain>
    </source>
</reference>
<evidence type="ECO:0000256" key="1">
    <source>
        <dbReference type="SAM" id="Phobius"/>
    </source>
</evidence>
<feature type="transmembrane region" description="Helical" evidence="1">
    <location>
        <begin position="12"/>
        <end position="34"/>
    </location>
</feature>
<gene>
    <name evidence="2" type="ORF">FOB72_24200</name>
</gene>
<feature type="transmembrane region" description="Helical" evidence="1">
    <location>
        <begin position="40"/>
        <end position="59"/>
    </location>
</feature>